<dbReference type="Proteomes" id="UP000334820">
    <property type="component" value="Unassembled WGS sequence"/>
</dbReference>
<protein>
    <submittedName>
        <fullName evidence="1">Uncharacterized protein</fullName>
    </submittedName>
</protein>
<name>A0A5J4KDC1_9CHLR</name>
<proteinExistence type="predicted"/>
<dbReference type="RefSeq" id="WP_170293435.1">
    <property type="nucleotide sequence ID" value="NZ_BKZV01000007.1"/>
</dbReference>
<dbReference type="AlphaFoldDB" id="A0A5J4KDC1"/>
<sequence length="55" mass="6258">MFYLALERQDQPQAQLMAVSVSNGQPLWQQRYPGQGLMSVQPNGTMLSVRCCMLR</sequence>
<evidence type="ECO:0000313" key="1">
    <source>
        <dbReference type="EMBL" id="GER85395.1"/>
    </source>
</evidence>
<organism evidence="1 2">
    <name type="scientific">Thermogemmatispora aurantia</name>
    <dbReference type="NCBI Taxonomy" id="2045279"/>
    <lineage>
        <taxon>Bacteria</taxon>
        <taxon>Bacillati</taxon>
        <taxon>Chloroflexota</taxon>
        <taxon>Ktedonobacteria</taxon>
        <taxon>Thermogemmatisporales</taxon>
        <taxon>Thermogemmatisporaceae</taxon>
        <taxon>Thermogemmatispora</taxon>
    </lineage>
</organism>
<gene>
    <name evidence="1" type="ORF">KTAU_40300</name>
</gene>
<comment type="caution">
    <text evidence="1">The sequence shown here is derived from an EMBL/GenBank/DDBJ whole genome shotgun (WGS) entry which is preliminary data.</text>
</comment>
<evidence type="ECO:0000313" key="2">
    <source>
        <dbReference type="Proteomes" id="UP000334820"/>
    </source>
</evidence>
<keyword evidence="2" id="KW-1185">Reference proteome</keyword>
<reference evidence="1 2" key="1">
    <citation type="journal article" date="2019" name="Int. J. Syst. Evol. Microbiol.">
        <title>Thermogemmatispora aurantia sp. nov. and Thermogemmatispora argillosa sp. nov., within the class Ktedonobacteria, and emended description of the genus Thermogemmatispora.</title>
        <authorList>
            <person name="Zheng Y."/>
            <person name="Wang C.M."/>
            <person name="Sakai Y."/>
            <person name="Abe K."/>
            <person name="Yokota A."/>
            <person name="Yabe S."/>
        </authorList>
    </citation>
    <scope>NUCLEOTIDE SEQUENCE [LARGE SCALE GENOMIC DNA]</scope>
    <source>
        <strain evidence="1 2">A1-2</strain>
    </source>
</reference>
<accession>A0A5J4KDC1</accession>
<dbReference type="EMBL" id="BKZV01000007">
    <property type="protein sequence ID" value="GER85395.1"/>
    <property type="molecule type" value="Genomic_DNA"/>
</dbReference>